<reference evidence="2" key="1">
    <citation type="journal article" date="2022" name="Int. J. Mol. Sci.">
        <title>Draft Genome of Tanacetum Coccineum: Genomic Comparison of Closely Related Tanacetum-Family Plants.</title>
        <authorList>
            <person name="Yamashiro T."/>
            <person name="Shiraishi A."/>
            <person name="Nakayama K."/>
            <person name="Satake H."/>
        </authorList>
    </citation>
    <scope>NUCLEOTIDE SEQUENCE</scope>
</reference>
<evidence type="ECO:0000313" key="3">
    <source>
        <dbReference type="Proteomes" id="UP001151760"/>
    </source>
</evidence>
<protein>
    <submittedName>
        <fullName evidence="2">Uncharacterized protein</fullName>
    </submittedName>
</protein>
<name>A0ABQ5E6D4_9ASTR</name>
<proteinExistence type="predicted"/>
<feature type="region of interest" description="Disordered" evidence="1">
    <location>
        <begin position="22"/>
        <end position="54"/>
    </location>
</feature>
<gene>
    <name evidence="2" type="ORF">Tco_0955115</name>
</gene>
<evidence type="ECO:0000256" key="1">
    <source>
        <dbReference type="SAM" id="MobiDB-lite"/>
    </source>
</evidence>
<reference evidence="2" key="2">
    <citation type="submission" date="2022-01" db="EMBL/GenBank/DDBJ databases">
        <authorList>
            <person name="Yamashiro T."/>
            <person name="Shiraishi A."/>
            <person name="Satake H."/>
            <person name="Nakayama K."/>
        </authorList>
    </citation>
    <scope>NUCLEOTIDE SEQUENCE</scope>
</reference>
<accession>A0ABQ5E6D4</accession>
<sequence>RYIIQTNPRMNDLQNCEQLAQDLARENNNESSSGEEEEAEQHTGGDDDYSDEDE</sequence>
<comment type="caution">
    <text evidence="2">The sequence shown here is derived from an EMBL/GenBank/DDBJ whole genome shotgun (WGS) entry which is preliminary data.</text>
</comment>
<evidence type="ECO:0000313" key="2">
    <source>
        <dbReference type="EMBL" id="GJT46400.1"/>
    </source>
</evidence>
<dbReference type="EMBL" id="BQNB010015982">
    <property type="protein sequence ID" value="GJT46400.1"/>
    <property type="molecule type" value="Genomic_DNA"/>
</dbReference>
<feature type="non-terminal residue" evidence="2">
    <location>
        <position position="1"/>
    </location>
</feature>
<organism evidence="2 3">
    <name type="scientific">Tanacetum coccineum</name>
    <dbReference type="NCBI Taxonomy" id="301880"/>
    <lineage>
        <taxon>Eukaryota</taxon>
        <taxon>Viridiplantae</taxon>
        <taxon>Streptophyta</taxon>
        <taxon>Embryophyta</taxon>
        <taxon>Tracheophyta</taxon>
        <taxon>Spermatophyta</taxon>
        <taxon>Magnoliopsida</taxon>
        <taxon>eudicotyledons</taxon>
        <taxon>Gunneridae</taxon>
        <taxon>Pentapetalae</taxon>
        <taxon>asterids</taxon>
        <taxon>campanulids</taxon>
        <taxon>Asterales</taxon>
        <taxon>Asteraceae</taxon>
        <taxon>Asteroideae</taxon>
        <taxon>Anthemideae</taxon>
        <taxon>Anthemidinae</taxon>
        <taxon>Tanacetum</taxon>
    </lineage>
</organism>
<dbReference type="Proteomes" id="UP001151760">
    <property type="component" value="Unassembled WGS sequence"/>
</dbReference>
<keyword evidence="3" id="KW-1185">Reference proteome</keyword>